<evidence type="ECO:0000256" key="5">
    <source>
        <dbReference type="ARBA" id="ARBA00022842"/>
    </source>
</evidence>
<evidence type="ECO:0000256" key="8">
    <source>
        <dbReference type="HAMAP-Rule" id="MF_00316"/>
    </source>
</evidence>
<evidence type="ECO:0000256" key="7">
    <source>
        <dbReference type="ARBA" id="ARBA00023150"/>
    </source>
</evidence>
<comment type="catalytic activity">
    <reaction evidence="8">
        <text>Mo-molybdopterin + GTP + H(+) = Mo-molybdopterin guanine dinucleotide + diphosphate</text>
        <dbReference type="Rhea" id="RHEA:34243"/>
        <dbReference type="ChEBI" id="CHEBI:15378"/>
        <dbReference type="ChEBI" id="CHEBI:33019"/>
        <dbReference type="ChEBI" id="CHEBI:37565"/>
        <dbReference type="ChEBI" id="CHEBI:71302"/>
        <dbReference type="ChEBI" id="CHEBI:71310"/>
        <dbReference type="EC" id="2.7.7.77"/>
    </reaction>
</comment>
<dbReference type="GO" id="GO:0046872">
    <property type="term" value="F:metal ion binding"/>
    <property type="evidence" value="ECO:0007669"/>
    <property type="project" value="UniProtKB-KW"/>
</dbReference>
<evidence type="ECO:0000313" key="11">
    <source>
        <dbReference type="Proteomes" id="UP000190042"/>
    </source>
</evidence>
<evidence type="ECO:0000256" key="4">
    <source>
        <dbReference type="ARBA" id="ARBA00022741"/>
    </source>
</evidence>
<dbReference type="EMBL" id="FUYJ01000003">
    <property type="protein sequence ID" value="SKA97604.1"/>
    <property type="molecule type" value="Genomic_DNA"/>
</dbReference>
<dbReference type="SUPFAM" id="SSF53448">
    <property type="entry name" value="Nucleotide-diphospho-sugar transferases"/>
    <property type="match status" value="1"/>
</dbReference>
<dbReference type="InterPro" id="IPR029044">
    <property type="entry name" value="Nucleotide-diphossugar_trans"/>
</dbReference>
<sequence>MKRTAGILLAGGQSRRFGSPKAFAEYKGAPFYHYSLQALNPFCEEIIVATRTEFVDKFPKDLCVTTDLVQFSGMGPLAGILSGMEAVKADHYIVLPCDMPFIQQRVIARLVDEHSGDVSAVTVEGKRHPLVSIWQASAKPMIRRALIEDNRRVMHVQAQLNGRWIEGSSLTDSPKLVFKNVNTPCEIERR</sequence>
<keyword evidence="2 8" id="KW-0808">Transferase</keyword>
<comment type="subcellular location">
    <subcellularLocation>
        <location evidence="8">Cytoplasm</location>
    </subcellularLocation>
</comment>
<dbReference type="Pfam" id="PF12804">
    <property type="entry name" value="NTP_transf_3"/>
    <property type="match status" value="1"/>
</dbReference>
<organism evidence="10 11">
    <name type="scientific">Sporosarcina newyorkensis</name>
    <dbReference type="NCBI Taxonomy" id="759851"/>
    <lineage>
        <taxon>Bacteria</taxon>
        <taxon>Bacillati</taxon>
        <taxon>Bacillota</taxon>
        <taxon>Bacilli</taxon>
        <taxon>Bacillales</taxon>
        <taxon>Caryophanaceae</taxon>
        <taxon>Sporosarcina</taxon>
    </lineage>
</organism>
<dbReference type="GO" id="GO:0005737">
    <property type="term" value="C:cytoplasm"/>
    <property type="evidence" value="ECO:0007669"/>
    <property type="project" value="UniProtKB-SubCell"/>
</dbReference>
<dbReference type="EC" id="2.7.7.77" evidence="8"/>
<dbReference type="GO" id="GO:0005525">
    <property type="term" value="F:GTP binding"/>
    <property type="evidence" value="ECO:0007669"/>
    <property type="project" value="UniProtKB-UniRule"/>
</dbReference>
<keyword evidence="11" id="KW-1185">Reference proteome</keyword>
<dbReference type="GO" id="GO:0061603">
    <property type="term" value="F:molybdenum cofactor guanylyltransferase activity"/>
    <property type="evidence" value="ECO:0007669"/>
    <property type="project" value="UniProtKB-EC"/>
</dbReference>
<reference evidence="11" key="1">
    <citation type="submission" date="2017-02" db="EMBL/GenBank/DDBJ databases">
        <authorList>
            <person name="Varghese N."/>
            <person name="Submissions S."/>
        </authorList>
    </citation>
    <scope>NUCLEOTIDE SEQUENCE [LARGE SCALE GENOMIC DNA]</scope>
    <source>
        <strain evidence="11">DSM 23966</strain>
    </source>
</reference>
<keyword evidence="6 8" id="KW-0342">GTP-binding</keyword>
<keyword evidence="4 8" id="KW-0547">Nucleotide-binding</keyword>
<keyword evidence="1 8" id="KW-0963">Cytoplasm</keyword>
<feature type="domain" description="MobA-like NTP transferase" evidence="9">
    <location>
        <begin position="6"/>
        <end position="154"/>
    </location>
</feature>
<feature type="binding site" evidence="8">
    <location>
        <position position="98"/>
    </location>
    <ligand>
        <name>Mg(2+)</name>
        <dbReference type="ChEBI" id="CHEBI:18420"/>
    </ligand>
</feature>
<dbReference type="Proteomes" id="UP000190042">
    <property type="component" value="Unassembled WGS sequence"/>
</dbReference>
<evidence type="ECO:0000313" key="10">
    <source>
        <dbReference type="EMBL" id="SKA97604.1"/>
    </source>
</evidence>
<proteinExistence type="inferred from homology"/>
<comment type="cofactor">
    <cofactor evidence="8">
        <name>Mg(2+)</name>
        <dbReference type="ChEBI" id="CHEBI:18420"/>
    </cofactor>
</comment>
<keyword evidence="3 8" id="KW-0479">Metal-binding</keyword>
<comment type="function">
    <text evidence="8">Transfers a GMP moiety from GTP to Mo-molybdopterin (Mo-MPT) cofactor (Moco or molybdenum cofactor) to form Mo-molybdopterin guanine dinucleotide (Mo-MGD) cofactor.</text>
</comment>
<feature type="binding site" evidence="8">
    <location>
        <position position="67"/>
    </location>
    <ligand>
        <name>GTP</name>
        <dbReference type="ChEBI" id="CHEBI:37565"/>
    </ligand>
</feature>
<evidence type="ECO:0000256" key="1">
    <source>
        <dbReference type="ARBA" id="ARBA00022490"/>
    </source>
</evidence>
<accession>A0A1T4Y6Z0</accession>
<comment type="caution">
    <text evidence="8">Lacks conserved residue(s) required for the propagation of feature annotation.</text>
</comment>
<dbReference type="InterPro" id="IPR013482">
    <property type="entry name" value="Molybde_CF_guanTrfase"/>
</dbReference>
<dbReference type="GO" id="GO:0006777">
    <property type="term" value="P:Mo-molybdopterin cofactor biosynthetic process"/>
    <property type="evidence" value="ECO:0007669"/>
    <property type="project" value="UniProtKB-KW"/>
</dbReference>
<dbReference type="CDD" id="cd02503">
    <property type="entry name" value="MobA"/>
    <property type="match status" value="1"/>
</dbReference>
<gene>
    <name evidence="8" type="primary">mobA</name>
    <name evidence="10" type="ORF">SAMN04244570_1908</name>
</gene>
<dbReference type="Gene3D" id="3.90.550.10">
    <property type="entry name" value="Spore Coat Polysaccharide Biosynthesis Protein SpsA, Chain A"/>
    <property type="match status" value="1"/>
</dbReference>
<name>A0A1T4Y6Z0_9BACL</name>
<evidence type="ECO:0000256" key="3">
    <source>
        <dbReference type="ARBA" id="ARBA00022723"/>
    </source>
</evidence>
<feature type="binding site" evidence="8">
    <location>
        <begin position="9"/>
        <end position="11"/>
    </location>
    <ligand>
        <name>GTP</name>
        <dbReference type="ChEBI" id="CHEBI:37565"/>
    </ligand>
</feature>
<evidence type="ECO:0000256" key="6">
    <source>
        <dbReference type="ARBA" id="ARBA00023134"/>
    </source>
</evidence>
<keyword evidence="5 8" id="KW-0460">Magnesium</keyword>
<dbReference type="PANTHER" id="PTHR19136:SF81">
    <property type="entry name" value="MOLYBDENUM COFACTOR GUANYLYLTRANSFERASE"/>
    <property type="match status" value="1"/>
</dbReference>
<comment type="similarity">
    <text evidence="8">Belongs to the MobA family.</text>
</comment>
<protein>
    <recommendedName>
        <fullName evidence="8">Probable molybdenum cofactor guanylyltransferase</fullName>
        <shortName evidence="8">MoCo guanylyltransferase</shortName>
        <ecNumber evidence="8">2.7.7.77</ecNumber>
    </recommendedName>
    <alternativeName>
        <fullName evidence="8">GTP:molybdopterin guanylyltransferase</fullName>
    </alternativeName>
    <alternativeName>
        <fullName evidence="8">Mo-MPT guanylyltransferase</fullName>
    </alternativeName>
    <alternativeName>
        <fullName evidence="8">Molybdopterin guanylyltransferase</fullName>
    </alternativeName>
    <alternativeName>
        <fullName evidence="8">Molybdopterin-guanine dinucleotide synthase</fullName>
        <shortName evidence="8">MGD synthase</shortName>
    </alternativeName>
</protein>
<feature type="binding site" evidence="8">
    <location>
        <position position="98"/>
    </location>
    <ligand>
        <name>GTP</name>
        <dbReference type="ChEBI" id="CHEBI:37565"/>
    </ligand>
</feature>
<evidence type="ECO:0000259" key="9">
    <source>
        <dbReference type="Pfam" id="PF12804"/>
    </source>
</evidence>
<dbReference type="InterPro" id="IPR025877">
    <property type="entry name" value="MobA-like_NTP_Trfase"/>
</dbReference>
<evidence type="ECO:0000256" key="2">
    <source>
        <dbReference type="ARBA" id="ARBA00022679"/>
    </source>
</evidence>
<dbReference type="PANTHER" id="PTHR19136">
    <property type="entry name" value="MOLYBDENUM COFACTOR GUANYLYLTRANSFERASE"/>
    <property type="match status" value="1"/>
</dbReference>
<comment type="domain">
    <text evidence="8">The N-terminal domain determines nucleotide recognition and specific binding, while the C-terminal domain determines the specific binding to the target protein.</text>
</comment>
<keyword evidence="7 8" id="KW-0501">Molybdenum cofactor biosynthesis</keyword>
<dbReference type="HAMAP" id="MF_00316">
    <property type="entry name" value="MobA"/>
    <property type="match status" value="1"/>
</dbReference>
<dbReference type="AlphaFoldDB" id="A0A1T4Y6Z0"/>
<feature type="binding site" evidence="8">
    <location>
        <position position="21"/>
    </location>
    <ligand>
        <name>GTP</name>
        <dbReference type="ChEBI" id="CHEBI:37565"/>
    </ligand>
</feature>